<accession>A0ABU6Q1M8</accession>
<evidence type="ECO:0000256" key="1">
    <source>
        <dbReference type="ARBA" id="ARBA00010716"/>
    </source>
</evidence>
<dbReference type="SUPFAM" id="SSF51556">
    <property type="entry name" value="Metallo-dependent hydrolases"/>
    <property type="match status" value="1"/>
</dbReference>
<dbReference type="PANTHER" id="PTHR11113:SF14">
    <property type="entry name" value="N-ACETYLGLUCOSAMINE-6-PHOSPHATE DEACETYLASE"/>
    <property type="match status" value="1"/>
</dbReference>
<evidence type="ECO:0000313" key="4">
    <source>
        <dbReference type="Proteomes" id="UP001343257"/>
    </source>
</evidence>
<dbReference type="EMBL" id="JARTLD010000103">
    <property type="protein sequence ID" value="MED5021043.1"/>
    <property type="molecule type" value="Genomic_DNA"/>
</dbReference>
<dbReference type="InterPro" id="IPR011059">
    <property type="entry name" value="Metal-dep_hydrolase_composite"/>
</dbReference>
<dbReference type="Proteomes" id="UP001343257">
    <property type="component" value="Unassembled WGS sequence"/>
</dbReference>
<dbReference type="InterPro" id="IPR032466">
    <property type="entry name" value="Metal_Hydrolase"/>
</dbReference>
<name>A0ABU6Q1M8_9BACL</name>
<evidence type="ECO:0000313" key="3">
    <source>
        <dbReference type="EMBL" id="MED5021043.1"/>
    </source>
</evidence>
<evidence type="ECO:0000256" key="2">
    <source>
        <dbReference type="ARBA" id="ARBA00022801"/>
    </source>
</evidence>
<keyword evidence="4" id="KW-1185">Reference proteome</keyword>
<evidence type="ECO:0008006" key="5">
    <source>
        <dbReference type="Google" id="ProtNLM"/>
    </source>
</evidence>
<dbReference type="PANTHER" id="PTHR11113">
    <property type="entry name" value="N-ACETYLGLUCOSAMINE-6-PHOSPHATE DEACETYLASE"/>
    <property type="match status" value="1"/>
</dbReference>
<reference evidence="3 4" key="1">
    <citation type="submission" date="2023-03" db="EMBL/GenBank/DDBJ databases">
        <title>Bacillus Genome Sequencing.</title>
        <authorList>
            <person name="Dunlap C."/>
        </authorList>
    </citation>
    <scope>NUCLEOTIDE SEQUENCE [LARGE SCALE GENOMIC DNA]</scope>
    <source>
        <strain evidence="3 4">NRS-52</strain>
    </source>
</reference>
<feature type="non-terminal residue" evidence="3">
    <location>
        <position position="134"/>
    </location>
</feature>
<comment type="caution">
    <text evidence="3">The sequence shown here is derived from an EMBL/GenBank/DDBJ whole genome shotgun (WGS) entry which is preliminary data.</text>
</comment>
<dbReference type="Gene3D" id="2.30.40.10">
    <property type="entry name" value="Urease, subunit C, domain 1"/>
    <property type="match status" value="1"/>
</dbReference>
<protein>
    <recommendedName>
        <fullName evidence="5">N-acetylglucosamine-6-phosphate deacetylase</fullName>
    </recommendedName>
</protein>
<keyword evidence="2" id="KW-0378">Hydrolase</keyword>
<sequence length="134" mass="14251">MDTDDAPGAAFSLKGRHYRTGEVIELCILGSIIAECKPISAAPDDETDEASGNEGEGLPWIAPGLVDLQINGYGGIDMNAPEVTEQDVIALMERLWAEGVTTFYPTVITGSDASIAHAVDAIHRACCRLERAYG</sequence>
<proteinExistence type="inferred from homology"/>
<comment type="similarity">
    <text evidence="1">Belongs to the metallo-dependent hydrolases superfamily. NagA family.</text>
</comment>
<gene>
    <name evidence="3" type="ORF">P9847_27650</name>
</gene>
<dbReference type="Gene3D" id="3.20.20.140">
    <property type="entry name" value="Metal-dependent hydrolases"/>
    <property type="match status" value="1"/>
</dbReference>
<organism evidence="3 4">
    <name type="scientific">Paenibacillus chibensis</name>
    <dbReference type="NCBI Taxonomy" id="59846"/>
    <lineage>
        <taxon>Bacteria</taxon>
        <taxon>Bacillati</taxon>
        <taxon>Bacillota</taxon>
        <taxon>Bacilli</taxon>
        <taxon>Bacillales</taxon>
        <taxon>Paenibacillaceae</taxon>
        <taxon>Paenibacillus</taxon>
    </lineage>
</organism>